<evidence type="ECO:0000256" key="1">
    <source>
        <dbReference type="SAM" id="MobiDB-lite"/>
    </source>
</evidence>
<sequence length="168" mass="17903">MNLSQILNRSSSSSSDGEIEEERKSSSNPSSSVATSENTPSSIAPSTTSTTTSATASRDTTTTTATPSSIVTTQGSSSSSSNLSTEQQPPFTRTRHDSKGKKRVKAPNSTWTMEDDAKLSLTKSTSVHRYIILFVLFVLTTRHAPRPLSRAANYGYTLGCTTIMTVAA</sequence>
<reference evidence="2" key="1">
    <citation type="submission" date="2014-02" db="EMBL/GenBank/DDBJ databases">
        <authorList>
            <person name="Genoscope - CEA"/>
        </authorList>
    </citation>
    <scope>NUCLEOTIDE SEQUENCE</scope>
    <source>
        <strain evidence="2">LS3</strain>
    </source>
</reference>
<feature type="region of interest" description="Disordered" evidence="1">
    <location>
        <begin position="1"/>
        <end position="109"/>
    </location>
</feature>
<gene>
    <name evidence="2" type="ORF">GNLVRS02_ARAD1C10560g</name>
</gene>
<accession>A0A060SZR7</accession>
<name>A0A060SZR7_BLAAD</name>
<feature type="compositionally biased region" description="Low complexity" evidence="1">
    <location>
        <begin position="26"/>
        <end position="88"/>
    </location>
</feature>
<organism evidence="2">
    <name type="scientific">Blastobotrys adeninivorans</name>
    <name type="common">Yeast</name>
    <name type="synonym">Arxula adeninivorans</name>
    <dbReference type="NCBI Taxonomy" id="409370"/>
    <lineage>
        <taxon>Eukaryota</taxon>
        <taxon>Fungi</taxon>
        <taxon>Dikarya</taxon>
        <taxon>Ascomycota</taxon>
        <taxon>Saccharomycotina</taxon>
        <taxon>Dipodascomycetes</taxon>
        <taxon>Dipodascales</taxon>
        <taxon>Trichomonascaceae</taxon>
        <taxon>Blastobotrys</taxon>
    </lineage>
</organism>
<dbReference type="AlphaFoldDB" id="A0A060SZR7"/>
<feature type="compositionally biased region" description="Basic residues" evidence="1">
    <location>
        <begin position="96"/>
        <end position="105"/>
    </location>
</feature>
<reference evidence="2" key="2">
    <citation type="submission" date="2014-06" db="EMBL/GenBank/DDBJ databases">
        <title>The complete genome of Blastobotrys (Arxula) adeninivorans LS3 - a yeast of biotechnological interest.</title>
        <authorList>
            <person name="Kunze G."/>
            <person name="Gaillardin C."/>
            <person name="Czernicka M."/>
            <person name="Durrens P."/>
            <person name="Martin T."/>
            <person name="Boer E."/>
            <person name="Gabaldon T."/>
            <person name="Cruz J."/>
            <person name="Talla E."/>
            <person name="Marck C."/>
            <person name="Goffeau A."/>
            <person name="Barbe V."/>
            <person name="Baret P."/>
            <person name="Baronian K."/>
            <person name="Beier S."/>
            <person name="Bleykasten C."/>
            <person name="Bode R."/>
            <person name="Casaregola S."/>
            <person name="Despons L."/>
            <person name="Fairhead C."/>
            <person name="Giersberg M."/>
            <person name="Gierski P."/>
            <person name="Hahnel U."/>
            <person name="Hartmann A."/>
            <person name="Jankowska D."/>
            <person name="Jubin C."/>
            <person name="Jung P."/>
            <person name="Lafontaine I."/>
            <person name="Leh-Louis V."/>
            <person name="Lemaire M."/>
            <person name="Marcet-Houben M."/>
            <person name="Mascher M."/>
            <person name="Morel G."/>
            <person name="Richard G.-F."/>
            <person name="Riechen J."/>
            <person name="Sacerdot C."/>
            <person name="Sarkar A."/>
            <person name="Savel G."/>
            <person name="Schacherer J."/>
            <person name="Sherman D."/>
            <person name="Straub M.-L."/>
            <person name="Stein N."/>
            <person name="Thierry A."/>
            <person name="Trautwein-Schult A."/>
            <person name="Westhof E."/>
            <person name="Worch S."/>
            <person name="Dujon B."/>
            <person name="Souciet J.-L."/>
            <person name="Wincker P."/>
            <person name="Scholz U."/>
            <person name="Neuveglise N."/>
        </authorList>
    </citation>
    <scope>NUCLEOTIDE SEQUENCE</scope>
    <source>
        <strain evidence="2">LS3</strain>
    </source>
</reference>
<protein>
    <submittedName>
        <fullName evidence="2">ARAD1C10560p</fullName>
    </submittedName>
</protein>
<proteinExistence type="predicted"/>
<evidence type="ECO:0000313" key="2">
    <source>
        <dbReference type="EMBL" id="CDP34360.1"/>
    </source>
</evidence>
<dbReference type="EMBL" id="HG937693">
    <property type="protein sequence ID" value="CDP34360.1"/>
    <property type="molecule type" value="Genomic_DNA"/>
</dbReference>